<dbReference type="OMA" id="STISDDW"/>
<dbReference type="Gene3D" id="2.40.128.20">
    <property type="match status" value="1"/>
</dbReference>
<evidence type="ECO:0008006" key="3">
    <source>
        <dbReference type="Google" id="ProtNLM"/>
    </source>
</evidence>
<reference evidence="1" key="2">
    <citation type="submission" date="2025-08" db="UniProtKB">
        <authorList>
            <consortium name="Ensembl"/>
        </authorList>
    </citation>
    <scope>IDENTIFICATION</scope>
</reference>
<sequence>EPEDCGAVVRRTSRGDLDSIAGAWVLVWAVADADQRLVGTVSSSHLEIGPLTDNTTMDFTERNRLFRPGCSEWNLNGTSSPLRSNKTSCTQYLFFAMNVSEMDTDGVSHFYNETADVDVYSPGNNSLLLVYRASQSGRYVLSYRKEGHHRAVDQQTAEQELLIRFAECLKIPTEQPYVYDGVSDFCHKKSAPEAEPAES</sequence>
<reference evidence="1" key="3">
    <citation type="submission" date="2025-09" db="UniProtKB">
        <authorList>
            <consortium name="Ensembl"/>
        </authorList>
    </citation>
    <scope>IDENTIFICATION</scope>
</reference>
<dbReference type="AlphaFoldDB" id="A0A672FHI4"/>
<protein>
    <recommendedName>
        <fullName evidence="3">Lipocalin/cytosolic fatty-acid binding domain-containing protein</fullName>
    </recommendedName>
</protein>
<reference evidence="1" key="1">
    <citation type="submission" date="2019-06" db="EMBL/GenBank/DDBJ databases">
        <authorList>
            <consortium name="Wellcome Sanger Institute Data Sharing"/>
        </authorList>
    </citation>
    <scope>NUCLEOTIDE SEQUENCE [LARGE SCALE GENOMIC DNA]</scope>
</reference>
<dbReference type="InParanoid" id="A0A672FHI4"/>
<evidence type="ECO:0000313" key="1">
    <source>
        <dbReference type="Ensembl" id="ENSSFAP00005006401.1"/>
    </source>
</evidence>
<evidence type="ECO:0000313" key="2">
    <source>
        <dbReference type="Proteomes" id="UP000472267"/>
    </source>
</evidence>
<accession>A0A672FHI4</accession>
<dbReference type="Ensembl" id="ENSSFAT00005006727.1">
    <property type="protein sequence ID" value="ENSSFAP00005006401.1"/>
    <property type="gene ID" value="ENSSFAG00005003877.1"/>
</dbReference>
<dbReference type="Proteomes" id="UP000472267">
    <property type="component" value="Chromosome 22"/>
</dbReference>
<keyword evidence="2" id="KW-1185">Reference proteome</keyword>
<proteinExistence type="predicted"/>
<name>A0A672FHI4_SALFA</name>
<organism evidence="1 2">
    <name type="scientific">Salarias fasciatus</name>
    <name type="common">Jewelled blenny</name>
    <name type="synonym">Blennius fasciatus</name>
    <dbReference type="NCBI Taxonomy" id="181472"/>
    <lineage>
        <taxon>Eukaryota</taxon>
        <taxon>Metazoa</taxon>
        <taxon>Chordata</taxon>
        <taxon>Craniata</taxon>
        <taxon>Vertebrata</taxon>
        <taxon>Euteleostomi</taxon>
        <taxon>Actinopterygii</taxon>
        <taxon>Neopterygii</taxon>
        <taxon>Teleostei</taxon>
        <taxon>Neoteleostei</taxon>
        <taxon>Acanthomorphata</taxon>
        <taxon>Ovalentaria</taxon>
        <taxon>Blenniimorphae</taxon>
        <taxon>Blenniiformes</taxon>
        <taxon>Blennioidei</taxon>
        <taxon>Blenniidae</taxon>
        <taxon>Salariinae</taxon>
        <taxon>Salarias</taxon>
    </lineage>
</organism>
<dbReference type="InterPro" id="IPR012674">
    <property type="entry name" value="Calycin"/>
</dbReference>